<accession>A0A0H4PR51</accession>
<dbReference type="GO" id="GO:0004016">
    <property type="term" value="F:adenylate cyclase activity"/>
    <property type="evidence" value="ECO:0007669"/>
    <property type="project" value="UniProtKB-ARBA"/>
</dbReference>
<keyword evidence="1" id="KW-0472">Membrane</keyword>
<dbReference type="InterPro" id="IPR029787">
    <property type="entry name" value="Nucleotide_cyclase"/>
</dbReference>
<reference evidence="3 4" key="1">
    <citation type="submission" date="2015-07" db="EMBL/GenBank/DDBJ databases">
        <authorList>
            <person name="Kim K.M."/>
        </authorList>
    </citation>
    <scope>NUCLEOTIDE SEQUENCE [LARGE SCALE GENOMIC DNA]</scope>
    <source>
        <strain evidence="3 4">KCTC 12363</strain>
    </source>
</reference>
<dbReference type="STRING" id="320787.CA2015_1310"/>
<feature type="transmembrane region" description="Helical" evidence="1">
    <location>
        <begin position="88"/>
        <end position="113"/>
    </location>
</feature>
<evidence type="ECO:0000256" key="1">
    <source>
        <dbReference type="SAM" id="Phobius"/>
    </source>
</evidence>
<keyword evidence="1" id="KW-0812">Transmembrane</keyword>
<dbReference type="InterPro" id="IPR050697">
    <property type="entry name" value="Adenylyl/Guanylyl_Cyclase_3/4"/>
</dbReference>
<feature type="transmembrane region" description="Helical" evidence="1">
    <location>
        <begin position="12"/>
        <end position="31"/>
    </location>
</feature>
<keyword evidence="4" id="KW-1185">Reference proteome</keyword>
<dbReference type="GO" id="GO:0009190">
    <property type="term" value="P:cyclic nucleotide biosynthetic process"/>
    <property type="evidence" value="ECO:0007669"/>
    <property type="project" value="InterPro"/>
</dbReference>
<organism evidence="3 4">
    <name type="scientific">Cyclobacterium amurskyense</name>
    <dbReference type="NCBI Taxonomy" id="320787"/>
    <lineage>
        <taxon>Bacteria</taxon>
        <taxon>Pseudomonadati</taxon>
        <taxon>Bacteroidota</taxon>
        <taxon>Cytophagia</taxon>
        <taxon>Cytophagales</taxon>
        <taxon>Cyclobacteriaceae</taxon>
        <taxon>Cyclobacterium</taxon>
    </lineage>
</organism>
<dbReference type="KEGG" id="camu:CA2015_1310"/>
<protein>
    <submittedName>
        <fullName evidence="3">Adenylate cyclase</fullName>
    </submittedName>
</protein>
<dbReference type="AlphaFoldDB" id="A0A0H4PR51"/>
<dbReference type="Pfam" id="PF00211">
    <property type="entry name" value="Guanylate_cyc"/>
    <property type="match status" value="1"/>
</dbReference>
<dbReference type="RefSeq" id="WP_084011672.1">
    <property type="nucleotide sequence ID" value="NZ_CP012040.1"/>
</dbReference>
<evidence type="ECO:0000259" key="2">
    <source>
        <dbReference type="PROSITE" id="PS50125"/>
    </source>
</evidence>
<proteinExistence type="predicted"/>
<dbReference type="PANTHER" id="PTHR43081:SF1">
    <property type="entry name" value="ADENYLATE CYCLASE, TERMINAL-DIFFERENTIATION SPECIFIC"/>
    <property type="match status" value="1"/>
</dbReference>
<dbReference type="Gene3D" id="3.30.70.1230">
    <property type="entry name" value="Nucleotide cyclase"/>
    <property type="match status" value="1"/>
</dbReference>
<dbReference type="PATRIC" id="fig|320787.5.peg.1443"/>
<keyword evidence="1" id="KW-1133">Transmembrane helix</keyword>
<evidence type="ECO:0000313" key="3">
    <source>
        <dbReference type="EMBL" id="AKP50757.1"/>
    </source>
</evidence>
<dbReference type="InterPro" id="IPR001054">
    <property type="entry name" value="A/G_cyclase"/>
</dbReference>
<dbReference type="PANTHER" id="PTHR43081">
    <property type="entry name" value="ADENYLATE CYCLASE, TERMINAL-DIFFERENTIATION SPECIFIC-RELATED"/>
    <property type="match status" value="1"/>
</dbReference>
<name>A0A0H4PR51_9BACT</name>
<dbReference type="EMBL" id="CP012040">
    <property type="protein sequence ID" value="AKP50757.1"/>
    <property type="molecule type" value="Genomic_DNA"/>
</dbReference>
<dbReference type="SUPFAM" id="SSF55073">
    <property type="entry name" value="Nucleotide cyclase"/>
    <property type="match status" value="1"/>
</dbReference>
<gene>
    <name evidence="3" type="ORF">CA2015_1310</name>
</gene>
<dbReference type="GO" id="GO:0035556">
    <property type="term" value="P:intracellular signal transduction"/>
    <property type="evidence" value="ECO:0007669"/>
    <property type="project" value="InterPro"/>
</dbReference>
<evidence type="ECO:0000313" key="4">
    <source>
        <dbReference type="Proteomes" id="UP000036520"/>
    </source>
</evidence>
<dbReference type="PROSITE" id="PS50125">
    <property type="entry name" value="GUANYLATE_CYCLASE_2"/>
    <property type="match status" value="1"/>
</dbReference>
<feature type="transmembrane region" description="Helical" evidence="1">
    <location>
        <begin position="51"/>
        <end position="76"/>
    </location>
</feature>
<feature type="domain" description="Guanylate cyclase" evidence="2">
    <location>
        <begin position="178"/>
        <end position="306"/>
    </location>
</feature>
<dbReference type="Proteomes" id="UP000036520">
    <property type="component" value="Chromosome"/>
</dbReference>
<dbReference type="OrthoDB" id="9768499at2"/>
<dbReference type="CDD" id="cd07302">
    <property type="entry name" value="CHD"/>
    <property type="match status" value="1"/>
</dbReference>
<sequence length="359" mass="41020">MLSREIIRNFKIYFLLGAIFMSLSAYSRFYFSEMYRIEPLGISSIDLLDILKFVFLMIFLGSFGLALLSSIFDVLILKKLLKNTSPKIALSIGIPAQALMIILIVQVLDFVYVTTLPLIYEGPVEPTGPSENMFLIIHLIVAVGMSKVLIEIDRKLGPGNLWKMLTGKFFKPREEERIFMFIDLQSSTSIAERIGHLEYSKFLQSCFQDFSIVDHYRADIYQYVGDEVVVSWSPNKGVKNDNFLKAFFAFTDLLKRKREHYQKEYGISPYFKAGANIGPVIITEVGDIKREITYHGDTLNTAARIQEKCNDLKAQLLISESLYKLVNNKDAYQIDDVGTIHLKGKGKNVRLYRVAQLDN</sequence>